<dbReference type="EMBL" id="AFUQ01000001">
    <property type="protein sequence ID" value="EGV15249.1"/>
    <property type="molecule type" value="Genomic_DNA"/>
</dbReference>
<evidence type="ECO:0000313" key="2">
    <source>
        <dbReference type="EMBL" id="EGV15249.1"/>
    </source>
</evidence>
<evidence type="ECO:0000256" key="1">
    <source>
        <dbReference type="SAM" id="Phobius"/>
    </source>
</evidence>
<feature type="transmembrane region" description="Helical" evidence="1">
    <location>
        <begin position="9"/>
        <end position="31"/>
    </location>
</feature>
<keyword evidence="1" id="KW-1133">Transmembrane helix</keyword>
<dbReference type="Proteomes" id="UP000003399">
    <property type="component" value="Unassembled WGS sequence"/>
</dbReference>
<name>F9PCV7_9STRE</name>
<keyword evidence="1" id="KW-0472">Membrane</keyword>
<dbReference type="PATRIC" id="fig|997830.4.peg.243"/>
<dbReference type="AlphaFoldDB" id="F9PCV7"/>
<comment type="caution">
    <text evidence="2">The sequence shown here is derived from an EMBL/GenBank/DDBJ whole genome shotgun (WGS) entry which is preliminary data.</text>
</comment>
<gene>
    <name evidence="2" type="ORF">HMPREF1124_0753</name>
</gene>
<accession>F9PCV7</accession>
<dbReference type="eggNOG" id="COG0168">
    <property type="taxonomic scope" value="Bacteria"/>
</dbReference>
<proteinExistence type="predicted"/>
<organism evidence="2 3">
    <name type="scientific">Streptococcus infantis X</name>
    <dbReference type="NCBI Taxonomy" id="997830"/>
    <lineage>
        <taxon>Bacteria</taxon>
        <taxon>Bacillati</taxon>
        <taxon>Bacillota</taxon>
        <taxon>Bacilli</taxon>
        <taxon>Lactobacillales</taxon>
        <taxon>Streptococcaceae</taxon>
        <taxon>Streptococcus</taxon>
    </lineage>
</organism>
<feature type="transmembrane region" description="Helical" evidence="1">
    <location>
        <begin position="37"/>
        <end position="57"/>
    </location>
</feature>
<keyword evidence="1" id="KW-0812">Transmembrane</keyword>
<protein>
    <submittedName>
        <fullName evidence="2">Conserved domain protein</fullName>
    </submittedName>
</protein>
<sequence length="71" mass="7889">MNRSMVRFLLAKLLLIEAGLLLVPVGIALYYRESNQVFTALFSTIGILVVLGLLGIIKKPKNNVSMLRKES</sequence>
<evidence type="ECO:0000313" key="3">
    <source>
        <dbReference type="Proteomes" id="UP000003399"/>
    </source>
</evidence>
<reference evidence="2 3" key="1">
    <citation type="submission" date="2011-07" db="EMBL/GenBank/DDBJ databases">
        <authorList>
            <person name="Harkins D.M."/>
            <person name="Madupu R."/>
            <person name="Durkin A.S."/>
            <person name="Torralba M."/>
            <person name="Methe B."/>
            <person name="Sutton G.G."/>
            <person name="Nelson K.E."/>
        </authorList>
    </citation>
    <scope>NUCLEOTIDE SEQUENCE [LARGE SCALE GENOMIC DNA]</scope>
    <source>
        <strain evidence="2 3">X</strain>
    </source>
</reference>